<name>A0ABU5GPD4_9GAMM</name>
<keyword evidence="6" id="KW-0406">Ion transport</keyword>
<dbReference type="EMBL" id="JAXIVU010000004">
    <property type="protein sequence ID" value="MDY7218853.1"/>
    <property type="molecule type" value="Genomic_DNA"/>
</dbReference>
<evidence type="ECO:0000256" key="2">
    <source>
        <dbReference type="ARBA" id="ARBA00010212"/>
    </source>
</evidence>
<dbReference type="RefSeq" id="WP_321552948.1">
    <property type="nucleotide sequence ID" value="NZ_JAXIVU010000004.1"/>
</dbReference>
<dbReference type="NCBIfam" id="TIGR01297">
    <property type="entry name" value="CDF"/>
    <property type="match status" value="1"/>
</dbReference>
<keyword evidence="13" id="KW-1185">Reference proteome</keyword>
<feature type="transmembrane region" description="Helical" evidence="9">
    <location>
        <begin position="116"/>
        <end position="137"/>
    </location>
</feature>
<evidence type="ECO:0000256" key="9">
    <source>
        <dbReference type="SAM" id="Phobius"/>
    </source>
</evidence>
<evidence type="ECO:0000256" key="8">
    <source>
        <dbReference type="ARBA" id="ARBA00023136"/>
    </source>
</evidence>
<comment type="caution">
    <text evidence="12">The sequence shown here is derived from an EMBL/GenBank/DDBJ whole genome shotgun (WGS) entry which is preliminary data.</text>
</comment>
<keyword evidence="4" id="KW-0410">Iron transport</keyword>
<comment type="similarity">
    <text evidence="2">Belongs to the cation diffusion facilitator (CDF) transporter (TC 2.A.4) family. FieF subfamily.</text>
</comment>
<proteinExistence type="inferred from homology"/>
<feature type="domain" description="Cation efflux protein cytoplasmic" evidence="11">
    <location>
        <begin position="218"/>
        <end position="294"/>
    </location>
</feature>
<accession>A0ABU5GPD4</accession>
<dbReference type="Pfam" id="PF01545">
    <property type="entry name" value="Cation_efflux"/>
    <property type="match status" value="1"/>
</dbReference>
<evidence type="ECO:0000259" key="11">
    <source>
        <dbReference type="Pfam" id="PF16916"/>
    </source>
</evidence>
<feature type="transmembrane region" description="Helical" evidence="9">
    <location>
        <begin position="20"/>
        <end position="38"/>
    </location>
</feature>
<evidence type="ECO:0000259" key="10">
    <source>
        <dbReference type="Pfam" id="PF01545"/>
    </source>
</evidence>
<keyword evidence="3" id="KW-0813">Transport</keyword>
<dbReference type="SUPFAM" id="SSF161111">
    <property type="entry name" value="Cation efflux protein transmembrane domain-like"/>
    <property type="match status" value="1"/>
</dbReference>
<feature type="domain" description="Cation efflux protein transmembrane" evidence="10">
    <location>
        <begin position="19"/>
        <end position="212"/>
    </location>
</feature>
<evidence type="ECO:0000313" key="13">
    <source>
        <dbReference type="Proteomes" id="UP001294570"/>
    </source>
</evidence>
<evidence type="ECO:0000256" key="5">
    <source>
        <dbReference type="ARBA" id="ARBA00022692"/>
    </source>
</evidence>
<gene>
    <name evidence="12" type="ORF">TOI97_04620</name>
</gene>
<keyword evidence="5 9" id="KW-0812">Transmembrane</keyword>
<dbReference type="Proteomes" id="UP001294570">
    <property type="component" value="Unassembled WGS sequence"/>
</dbReference>
<reference evidence="12 13" key="1">
    <citation type="submission" date="2023-12" db="EMBL/GenBank/DDBJ databases">
        <title>Denitrificimonas halotolerans sp. nov.,a novel species isolated from landfill leachate.</title>
        <authorList>
            <person name="Wang S."/>
        </authorList>
    </citation>
    <scope>NUCLEOTIDE SEQUENCE [LARGE SCALE GENOMIC DNA]</scope>
    <source>
        <strain evidence="12 13">JX-1</strain>
    </source>
</reference>
<feature type="transmembrane region" description="Helical" evidence="9">
    <location>
        <begin position="44"/>
        <end position="65"/>
    </location>
</feature>
<feature type="transmembrane region" description="Helical" evidence="9">
    <location>
        <begin position="158"/>
        <end position="177"/>
    </location>
</feature>
<dbReference type="InterPro" id="IPR002524">
    <property type="entry name" value="Cation_efflux"/>
</dbReference>
<keyword evidence="6" id="KW-0862">Zinc</keyword>
<comment type="subcellular location">
    <subcellularLocation>
        <location evidence="1">Membrane</location>
        <topology evidence="1">Multi-pass membrane protein</topology>
    </subcellularLocation>
</comment>
<dbReference type="Pfam" id="PF16916">
    <property type="entry name" value="ZT_dimer"/>
    <property type="match status" value="1"/>
</dbReference>
<dbReference type="PANTHER" id="PTHR43840">
    <property type="entry name" value="MITOCHONDRIAL METAL TRANSPORTER 1-RELATED"/>
    <property type="match status" value="1"/>
</dbReference>
<dbReference type="InterPro" id="IPR036837">
    <property type="entry name" value="Cation_efflux_CTD_sf"/>
</dbReference>
<dbReference type="InterPro" id="IPR050291">
    <property type="entry name" value="CDF_Transporter"/>
</dbReference>
<dbReference type="InterPro" id="IPR058533">
    <property type="entry name" value="Cation_efflux_TM"/>
</dbReference>
<protein>
    <submittedName>
        <fullName evidence="12">Cation diffusion facilitator family transporter</fullName>
    </submittedName>
</protein>
<feature type="transmembrane region" description="Helical" evidence="9">
    <location>
        <begin position="86"/>
        <end position="104"/>
    </location>
</feature>
<dbReference type="PANTHER" id="PTHR43840:SF15">
    <property type="entry name" value="MITOCHONDRIAL METAL TRANSPORTER 1-RELATED"/>
    <property type="match status" value="1"/>
</dbReference>
<keyword evidence="7 9" id="KW-1133">Transmembrane helix</keyword>
<dbReference type="InterPro" id="IPR027470">
    <property type="entry name" value="Cation_efflux_CTD"/>
</dbReference>
<evidence type="ECO:0000256" key="4">
    <source>
        <dbReference type="ARBA" id="ARBA00022496"/>
    </source>
</evidence>
<sequence>MDAQQLAQARDQAMRKTSVVGAIVNLALTIVKIIFGVVGQSHALIADGMHSLADLSTDLMVWFAAKYSNQPADKEHPYGHARIETAFTVGLGIILILTAIGIIYDSGQRLINPDTLLQPTPIVLLIAVISILANEALYQYTVRVAYKVKSNLLKANAWHHRSDAISSIVVLVGVAGSLMGMPYLDALAALGVAFMIGKIGWDQTWHAIRELIDTGMEPKTAAAIERIIENIEGVQSQHMLRSRRMGGNYLIDVHIEVDERLSVSEGHKIAEYVRLKLIESDKNISNALIHIDPEDDSLEVLCVDLPFRREVLADLRRVWDGDVDAADCSSVTLHYLSGKVHIDLVRPLLVNDAQAQEKAQRLEQKAKTLTYVGDVRIFHQFTSQ</sequence>
<dbReference type="SUPFAM" id="SSF160240">
    <property type="entry name" value="Cation efflux protein cytoplasmic domain-like"/>
    <property type="match status" value="1"/>
</dbReference>
<evidence type="ECO:0000313" key="12">
    <source>
        <dbReference type="EMBL" id="MDY7218853.1"/>
    </source>
</evidence>
<keyword evidence="4" id="KW-0408">Iron</keyword>
<keyword evidence="8 9" id="KW-0472">Membrane</keyword>
<evidence type="ECO:0000256" key="7">
    <source>
        <dbReference type="ARBA" id="ARBA00022989"/>
    </source>
</evidence>
<evidence type="ECO:0000256" key="3">
    <source>
        <dbReference type="ARBA" id="ARBA00022448"/>
    </source>
</evidence>
<organism evidence="12 13">
    <name type="scientific">Denitrificimonas halotolerans</name>
    <dbReference type="NCBI Taxonomy" id="3098930"/>
    <lineage>
        <taxon>Bacteria</taxon>
        <taxon>Pseudomonadati</taxon>
        <taxon>Pseudomonadota</taxon>
        <taxon>Gammaproteobacteria</taxon>
        <taxon>Pseudomonadales</taxon>
        <taxon>Pseudomonadaceae</taxon>
        <taxon>Denitrificimonas</taxon>
    </lineage>
</organism>
<evidence type="ECO:0000256" key="1">
    <source>
        <dbReference type="ARBA" id="ARBA00004141"/>
    </source>
</evidence>
<dbReference type="InterPro" id="IPR027469">
    <property type="entry name" value="Cation_efflux_TMD_sf"/>
</dbReference>
<dbReference type="Gene3D" id="3.30.70.1350">
    <property type="entry name" value="Cation efflux protein, cytoplasmic domain"/>
    <property type="match status" value="1"/>
</dbReference>
<dbReference type="Gene3D" id="1.20.1510.10">
    <property type="entry name" value="Cation efflux protein transmembrane domain"/>
    <property type="match status" value="1"/>
</dbReference>
<evidence type="ECO:0000256" key="6">
    <source>
        <dbReference type="ARBA" id="ARBA00022906"/>
    </source>
</evidence>
<keyword evidence="6" id="KW-0864">Zinc transport</keyword>